<evidence type="ECO:0000313" key="5">
    <source>
        <dbReference type="Proteomes" id="UP000474296"/>
    </source>
</evidence>
<organism evidence="4 5">
    <name type="scientific">Spongiivirga citrea</name>
    <dbReference type="NCBI Taxonomy" id="1481457"/>
    <lineage>
        <taxon>Bacteria</taxon>
        <taxon>Pseudomonadati</taxon>
        <taxon>Bacteroidota</taxon>
        <taxon>Flavobacteriia</taxon>
        <taxon>Flavobacteriales</taxon>
        <taxon>Flavobacteriaceae</taxon>
        <taxon>Spongiivirga</taxon>
    </lineage>
</organism>
<protein>
    <submittedName>
        <fullName evidence="4">Glycosyltransferase</fullName>
    </submittedName>
</protein>
<proteinExistence type="predicted"/>
<dbReference type="InterPro" id="IPR027791">
    <property type="entry name" value="Galactosyl_T_C"/>
</dbReference>
<evidence type="ECO:0000313" key="4">
    <source>
        <dbReference type="EMBL" id="NER15956.1"/>
    </source>
</evidence>
<dbReference type="AlphaFoldDB" id="A0A6M0CDR5"/>
<reference evidence="4 5" key="1">
    <citation type="submission" date="2020-01" db="EMBL/GenBank/DDBJ databases">
        <title>Spongiivirga citrea KCTC 32990T.</title>
        <authorList>
            <person name="Wang G."/>
        </authorList>
    </citation>
    <scope>NUCLEOTIDE SEQUENCE [LARGE SCALE GENOMIC DNA]</scope>
    <source>
        <strain evidence="4 5">KCTC 32990</strain>
    </source>
</reference>
<accession>A0A6M0CDR5</accession>
<evidence type="ECO:0000259" key="3">
    <source>
        <dbReference type="Pfam" id="PF02709"/>
    </source>
</evidence>
<dbReference type="Pfam" id="PF02709">
    <property type="entry name" value="Glyco_transf_7C"/>
    <property type="match status" value="1"/>
</dbReference>
<dbReference type="Proteomes" id="UP000474296">
    <property type="component" value="Unassembled WGS sequence"/>
</dbReference>
<dbReference type="InterPro" id="IPR029044">
    <property type="entry name" value="Nucleotide-diphossugar_trans"/>
</dbReference>
<dbReference type="SUPFAM" id="SSF53448">
    <property type="entry name" value="Nucleotide-diphospho-sugar transferases"/>
    <property type="match status" value="1"/>
</dbReference>
<keyword evidence="5" id="KW-1185">Reference proteome</keyword>
<keyword evidence="1 4" id="KW-0808">Transferase</keyword>
<dbReference type="RefSeq" id="WP_164029217.1">
    <property type="nucleotide sequence ID" value="NZ_JAABOQ010000001.1"/>
</dbReference>
<feature type="domain" description="Glycosyltransferase 2-like" evidence="2">
    <location>
        <begin position="6"/>
        <end position="131"/>
    </location>
</feature>
<feature type="domain" description="Galactosyltransferase C-terminal" evidence="3">
    <location>
        <begin position="165"/>
        <end position="227"/>
    </location>
</feature>
<dbReference type="InterPro" id="IPR001173">
    <property type="entry name" value="Glyco_trans_2-like"/>
</dbReference>
<sequence>MKVALLISTYNWPKALNLVFKSIANQSKLPDEVLIADDGSKSDTKELIDDYRNKISSTIHHVWHEDIGFRKGVVLNKALALSKADYIIQIDGDCILHEKCVEDHLSFAEKGLYLYGTRVHIKQPYVSKIEDTGQIHFSILHPSLGKRPRRLRIPFLSNLSKKESSISKKLRGCNMSFWKEDIVKINGFNEDIHGWGREDSEMAIRLHNIGVQSRRMKFKGLVFHLDHTISDKSMMDENSKIQNEAIKNKITWAGNGLDKYL</sequence>
<dbReference type="Gene3D" id="3.90.550.10">
    <property type="entry name" value="Spore Coat Polysaccharide Biosynthesis Protein SpsA, Chain A"/>
    <property type="match status" value="1"/>
</dbReference>
<dbReference type="GO" id="GO:0016740">
    <property type="term" value="F:transferase activity"/>
    <property type="evidence" value="ECO:0007669"/>
    <property type="project" value="UniProtKB-KW"/>
</dbReference>
<evidence type="ECO:0000259" key="2">
    <source>
        <dbReference type="Pfam" id="PF00535"/>
    </source>
</evidence>
<evidence type="ECO:0000256" key="1">
    <source>
        <dbReference type="ARBA" id="ARBA00022679"/>
    </source>
</evidence>
<comment type="caution">
    <text evidence="4">The sequence shown here is derived from an EMBL/GenBank/DDBJ whole genome shotgun (WGS) entry which is preliminary data.</text>
</comment>
<dbReference type="PANTHER" id="PTHR43685:SF3">
    <property type="entry name" value="SLR2126 PROTEIN"/>
    <property type="match status" value="1"/>
</dbReference>
<dbReference type="CDD" id="cd06420">
    <property type="entry name" value="GT2_Chondriotin_Pol_N"/>
    <property type="match status" value="1"/>
</dbReference>
<dbReference type="EMBL" id="JAABOQ010000001">
    <property type="protein sequence ID" value="NER15956.1"/>
    <property type="molecule type" value="Genomic_DNA"/>
</dbReference>
<gene>
    <name evidence="4" type="ORF">GWK10_01980</name>
</gene>
<dbReference type="InterPro" id="IPR050834">
    <property type="entry name" value="Glycosyltransf_2"/>
</dbReference>
<dbReference type="Pfam" id="PF00535">
    <property type="entry name" value="Glycos_transf_2"/>
    <property type="match status" value="1"/>
</dbReference>
<name>A0A6M0CDR5_9FLAO</name>
<dbReference type="PANTHER" id="PTHR43685">
    <property type="entry name" value="GLYCOSYLTRANSFERASE"/>
    <property type="match status" value="1"/>
</dbReference>